<dbReference type="OrthoDB" id="9786919at2"/>
<dbReference type="InterPro" id="IPR003661">
    <property type="entry name" value="HisK_dim/P_dom"/>
</dbReference>
<dbReference type="InterPro" id="IPR050736">
    <property type="entry name" value="Sensor_HK_Regulatory"/>
</dbReference>
<dbReference type="Pfam" id="PF02518">
    <property type="entry name" value="HATPase_c"/>
    <property type="match status" value="1"/>
</dbReference>
<feature type="domain" description="HAMP" evidence="15">
    <location>
        <begin position="175"/>
        <end position="229"/>
    </location>
</feature>
<keyword evidence="5" id="KW-1003">Cell membrane</keyword>
<keyword evidence="13" id="KW-0812">Transmembrane</keyword>
<evidence type="ECO:0000256" key="8">
    <source>
        <dbReference type="ARBA" id="ARBA00022741"/>
    </source>
</evidence>
<dbReference type="PANTHER" id="PTHR43711:SF28">
    <property type="entry name" value="SENSOR HISTIDINE KINASE YXDK"/>
    <property type="match status" value="1"/>
</dbReference>
<dbReference type="PROSITE" id="PS50109">
    <property type="entry name" value="HIS_KIN"/>
    <property type="match status" value="1"/>
</dbReference>
<evidence type="ECO:0000256" key="2">
    <source>
        <dbReference type="ARBA" id="ARBA00004651"/>
    </source>
</evidence>
<dbReference type="GO" id="GO:0005886">
    <property type="term" value="C:plasma membrane"/>
    <property type="evidence" value="ECO:0007669"/>
    <property type="project" value="UniProtKB-SubCell"/>
</dbReference>
<dbReference type="InterPro" id="IPR036097">
    <property type="entry name" value="HisK_dim/P_sf"/>
</dbReference>
<evidence type="ECO:0000256" key="4">
    <source>
        <dbReference type="ARBA" id="ARBA00015735"/>
    </source>
</evidence>
<dbReference type="FunFam" id="1.10.287.130:FF:000001">
    <property type="entry name" value="Two-component sensor histidine kinase"/>
    <property type="match status" value="1"/>
</dbReference>
<dbReference type="SUPFAM" id="SSF47384">
    <property type="entry name" value="Homodimeric domain of signal transducing histidine kinase"/>
    <property type="match status" value="1"/>
</dbReference>
<evidence type="ECO:0000259" key="15">
    <source>
        <dbReference type="PROSITE" id="PS50885"/>
    </source>
</evidence>
<dbReference type="FunFam" id="3.30.565.10:FF:000006">
    <property type="entry name" value="Sensor histidine kinase WalK"/>
    <property type="match status" value="1"/>
</dbReference>
<proteinExistence type="predicted"/>
<evidence type="ECO:0000256" key="7">
    <source>
        <dbReference type="ARBA" id="ARBA00022679"/>
    </source>
</evidence>
<dbReference type="InterPro" id="IPR005467">
    <property type="entry name" value="His_kinase_dom"/>
</dbReference>
<evidence type="ECO:0000256" key="1">
    <source>
        <dbReference type="ARBA" id="ARBA00000085"/>
    </source>
</evidence>
<feature type="domain" description="Histidine kinase" evidence="14">
    <location>
        <begin position="237"/>
        <end position="445"/>
    </location>
</feature>
<evidence type="ECO:0000256" key="13">
    <source>
        <dbReference type="SAM" id="Phobius"/>
    </source>
</evidence>
<dbReference type="Gene3D" id="6.10.340.10">
    <property type="match status" value="1"/>
</dbReference>
<dbReference type="InterPro" id="IPR036890">
    <property type="entry name" value="HATPase_C_sf"/>
</dbReference>
<dbReference type="GO" id="GO:0000155">
    <property type="term" value="F:phosphorelay sensor kinase activity"/>
    <property type="evidence" value="ECO:0007669"/>
    <property type="project" value="InterPro"/>
</dbReference>
<dbReference type="CDD" id="cd06225">
    <property type="entry name" value="HAMP"/>
    <property type="match status" value="1"/>
</dbReference>
<organism evidence="16 17">
    <name type="scientific">Cerasibacillus terrae</name>
    <dbReference type="NCBI Taxonomy" id="2498845"/>
    <lineage>
        <taxon>Bacteria</taxon>
        <taxon>Bacillati</taxon>
        <taxon>Bacillota</taxon>
        <taxon>Bacilli</taxon>
        <taxon>Bacillales</taxon>
        <taxon>Bacillaceae</taxon>
        <taxon>Cerasibacillus</taxon>
    </lineage>
</organism>
<protein>
    <recommendedName>
        <fullName evidence="4">Signal transduction histidine-protein kinase ArlS</fullName>
        <ecNumber evidence="3">2.7.13.3</ecNumber>
    </recommendedName>
</protein>
<dbReference type="CDD" id="cd00082">
    <property type="entry name" value="HisKA"/>
    <property type="match status" value="1"/>
</dbReference>
<dbReference type="Gene3D" id="3.30.565.10">
    <property type="entry name" value="Histidine kinase-like ATPase, C-terminal domain"/>
    <property type="match status" value="1"/>
</dbReference>
<evidence type="ECO:0000256" key="6">
    <source>
        <dbReference type="ARBA" id="ARBA00022553"/>
    </source>
</evidence>
<dbReference type="Pfam" id="PF18719">
    <property type="entry name" value="ArlS_N"/>
    <property type="match status" value="1"/>
</dbReference>
<dbReference type="GO" id="GO:0005524">
    <property type="term" value="F:ATP binding"/>
    <property type="evidence" value="ECO:0007669"/>
    <property type="project" value="UniProtKB-KW"/>
</dbReference>
<feature type="transmembrane region" description="Helical" evidence="13">
    <location>
        <begin position="7"/>
        <end position="30"/>
    </location>
</feature>
<comment type="subcellular location">
    <subcellularLocation>
        <location evidence="2">Cell membrane</location>
        <topology evidence="2">Multi-pass membrane protein</topology>
    </subcellularLocation>
</comment>
<dbReference type="CDD" id="cd00075">
    <property type="entry name" value="HATPase"/>
    <property type="match status" value="1"/>
</dbReference>
<keyword evidence="13" id="KW-1133">Transmembrane helix</keyword>
<keyword evidence="8" id="KW-0547">Nucleotide-binding</keyword>
<dbReference type="SMART" id="SM00388">
    <property type="entry name" value="HisKA"/>
    <property type="match status" value="1"/>
</dbReference>
<dbReference type="Pfam" id="PF00512">
    <property type="entry name" value="HisKA"/>
    <property type="match status" value="1"/>
</dbReference>
<sequence length="445" mass="50745">MKLKTKIQLFSSVFMLLLLLIINTAIYFMFYKVQADSELEELHAHTESVMSALNENPDVVEKELLRAFLPNDGMIRIVSEDGSFLHQLTKRKAYLEQDSISTPSEIKKIYTTKKLGKMAVVAKPMIWHDGEVVILEVTKELVALQENMQTLLYVLVIAAILMLTPTLLASKMLSQFLLKPIHALIQAMKENTTAKHWQKIDMDHRSKDEIYEMEQTFNQMITALEENFQKQETFISDASHELKTPIAIIKSYAQLLKRRGLENPEVFSESVDAIHSESERMQHLVEQLLLLAKNEVDTTREVMDFSAVCQGTIQTIKGAYHRDIHYQVSGTNNVYGNKNQLQQIVYVLVMNAIKYSETPIDIRLFSEKNQVVLQVKDYGEGIDKEDQKRIFDRFYRVDRARSRETGGTGLGLPIATSIAHAHGGQITVESNLGEGSTFTVYLPKK</sequence>
<dbReference type="SUPFAM" id="SSF55874">
    <property type="entry name" value="ATPase domain of HSP90 chaperone/DNA topoisomerase II/histidine kinase"/>
    <property type="match status" value="1"/>
</dbReference>
<dbReference type="PANTHER" id="PTHR43711">
    <property type="entry name" value="TWO-COMPONENT HISTIDINE KINASE"/>
    <property type="match status" value="1"/>
</dbReference>
<dbReference type="AlphaFoldDB" id="A0A5C8NK94"/>
<keyword evidence="9 16" id="KW-0418">Kinase</keyword>
<dbReference type="Proteomes" id="UP000321574">
    <property type="component" value="Unassembled WGS sequence"/>
</dbReference>
<evidence type="ECO:0000256" key="5">
    <source>
        <dbReference type="ARBA" id="ARBA00022475"/>
    </source>
</evidence>
<comment type="catalytic activity">
    <reaction evidence="1">
        <text>ATP + protein L-histidine = ADP + protein N-phospho-L-histidine.</text>
        <dbReference type="EC" id="2.7.13.3"/>
    </reaction>
</comment>
<keyword evidence="10" id="KW-0067">ATP-binding</keyword>
<evidence type="ECO:0000256" key="10">
    <source>
        <dbReference type="ARBA" id="ARBA00022840"/>
    </source>
</evidence>
<reference evidence="16 17" key="1">
    <citation type="submission" date="2019-06" db="EMBL/GenBank/DDBJ databases">
        <title>Cerasibacillus sp. nov., isolated from maize field.</title>
        <authorList>
            <person name="Lin S.-Y."/>
            <person name="Tsai C.-F."/>
            <person name="Young C.-C."/>
        </authorList>
    </citation>
    <scope>NUCLEOTIDE SEQUENCE [LARGE SCALE GENOMIC DNA]</scope>
    <source>
        <strain evidence="16 17">CC-CFT480</strain>
    </source>
</reference>
<keyword evidence="12 13" id="KW-0472">Membrane</keyword>
<dbReference type="InterPro" id="IPR003660">
    <property type="entry name" value="HAMP_dom"/>
</dbReference>
<comment type="caution">
    <text evidence="16">The sequence shown here is derived from an EMBL/GenBank/DDBJ whole genome shotgun (WGS) entry which is preliminary data.</text>
</comment>
<dbReference type="Gene3D" id="1.10.287.130">
    <property type="match status" value="1"/>
</dbReference>
<dbReference type="EMBL" id="VDUW01000010">
    <property type="protein sequence ID" value="TXL61698.1"/>
    <property type="molecule type" value="Genomic_DNA"/>
</dbReference>
<keyword evidence="11" id="KW-0902">Two-component regulatory system</keyword>
<keyword evidence="17" id="KW-1185">Reference proteome</keyword>
<evidence type="ECO:0000259" key="14">
    <source>
        <dbReference type="PROSITE" id="PS50109"/>
    </source>
</evidence>
<evidence type="ECO:0000256" key="11">
    <source>
        <dbReference type="ARBA" id="ARBA00023012"/>
    </source>
</evidence>
<dbReference type="RefSeq" id="WP_147668734.1">
    <property type="nucleotide sequence ID" value="NZ_VDUW01000010.1"/>
</dbReference>
<keyword evidence="7" id="KW-0808">Transferase</keyword>
<evidence type="ECO:0000313" key="16">
    <source>
        <dbReference type="EMBL" id="TXL61698.1"/>
    </source>
</evidence>
<keyword evidence="6" id="KW-0597">Phosphoprotein</keyword>
<gene>
    <name evidence="16" type="ORF">FHP05_12510</name>
</gene>
<dbReference type="EC" id="2.7.13.3" evidence="3"/>
<dbReference type="InterPro" id="IPR004358">
    <property type="entry name" value="Sig_transdc_His_kin-like_C"/>
</dbReference>
<evidence type="ECO:0000256" key="12">
    <source>
        <dbReference type="ARBA" id="ARBA00023136"/>
    </source>
</evidence>
<evidence type="ECO:0000313" key="17">
    <source>
        <dbReference type="Proteomes" id="UP000321574"/>
    </source>
</evidence>
<evidence type="ECO:0000256" key="3">
    <source>
        <dbReference type="ARBA" id="ARBA00012438"/>
    </source>
</evidence>
<dbReference type="InterPro" id="IPR003594">
    <property type="entry name" value="HATPase_dom"/>
</dbReference>
<dbReference type="InterPro" id="IPR041610">
    <property type="entry name" value="ArlS_N"/>
</dbReference>
<dbReference type="PROSITE" id="PS50885">
    <property type="entry name" value="HAMP"/>
    <property type="match status" value="1"/>
</dbReference>
<evidence type="ECO:0000256" key="9">
    <source>
        <dbReference type="ARBA" id="ARBA00022777"/>
    </source>
</evidence>
<dbReference type="SMART" id="SM00387">
    <property type="entry name" value="HATPase_c"/>
    <property type="match status" value="1"/>
</dbReference>
<accession>A0A5C8NK94</accession>
<name>A0A5C8NK94_9BACI</name>
<dbReference type="PRINTS" id="PR00344">
    <property type="entry name" value="BCTRLSENSOR"/>
</dbReference>
<dbReference type="Pfam" id="PF00672">
    <property type="entry name" value="HAMP"/>
    <property type="match status" value="1"/>
</dbReference>